<evidence type="ECO:0000313" key="1">
    <source>
        <dbReference type="EMBL" id="PRX57264.1"/>
    </source>
</evidence>
<reference evidence="1 2" key="1">
    <citation type="submission" date="2018-03" db="EMBL/GenBank/DDBJ databases">
        <title>Genomic Encyclopedia of Archaeal and Bacterial Type Strains, Phase II (KMG-II): from individual species to whole genera.</title>
        <authorList>
            <person name="Goeker M."/>
        </authorList>
    </citation>
    <scope>NUCLEOTIDE SEQUENCE [LARGE SCALE GENOMIC DNA]</scope>
    <source>
        <strain evidence="1 2">DSM 25027</strain>
    </source>
</reference>
<gene>
    <name evidence="1" type="ORF">CLV81_1267</name>
</gene>
<evidence type="ECO:0008006" key="3">
    <source>
        <dbReference type="Google" id="ProtNLM"/>
    </source>
</evidence>
<keyword evidence="2" id="KW-1185">Reference proteome</keyword>
<organism evidence="1 2">
    <name type="scientific">Flagellimonas meridianipacifica</name>
    <dbReference type="NCBI Taxonomy" id="1080225"/>
    <lineage>
        <taxon>Bacteria</taxon>
        <taxon>Pseudomonadati</taxon>
        <taxon>Bacteroidota</taxon>
        <taxon>Flavobacteriia</taxon>
        <taxon>Flavobacteriales</taxon>
        <taxon>Flavobacteriaceae</taxon>
        <taxon>Flagellimonas</taxon>
    </lineage>
</organism>
<protein>
    <recommendedName>
        <fullName evidence="3">Lipoprotein</fullName>
    </recommendedName>
</protein>
<proteinExistence type="predicted"/>
<sequence>MRKTRAIIILLVVLGCKEKQTVGADSQSESQEFNYQKLPKKLEVSAEAAIILDEWPEFKALNSSVDVLYKSTNNEDLSLAIDDLLEKEKELSASTYPEPFDSFQIKSRQRVFRTLLLKVKASVLNKSDTTEPTIELLEAYNIIREQFNSILSSQLDTKLILDEEE</sequence>
<name>A0A2T0MI57_9FLAO</name>
<accession>A0A2T0MI57</accession>
<comment type="caution">
    <text evidence="1">The sequence shown here is derived from an EMBL/GenBank/DDBJ whole genome shotgun (WGS) entry which is preliminary data.</text>
</comment>
<evidence type="ECO:0000313" key="2">
    <source>
        <dbReference type="Proteomes" id="UP000237640"/>
    </source>
</evidence>
<dbReference type="PROSITE" id="PS51257">
    <property type="entry name" value="PROKAR_LIPOPROTEIN"/>
    <property type="match status" value="1"/>
</dbReference>
<dbReference type="Proteomes" id="UP000237640">
    <property type="component" value="Unassembled WGS sequence"/>
</dbReference>
<dbReference type="RefSeq" id="WP_106144166.1">
    <property type="nucleotide sequence ID" value="NZ_PVYX01000001.1"/>
</dbReference>
<dbReference type="EMBL" id="PVYX01000001">
    <property type="protein sequence ID" value="PRX57264.1"/>
    <property type="molecule type" value="Genomic_DNA"/>
</dbReference>
<dbReference type="OrthoDB" id="1443520at2"/>
<dbReference type="AlphaFoldDB" id="A0A2T0MI57"/>